<dbReference type="Pfam" id="PF02002">
    <property type="entry name" value="TFIIE_alpha"/>
    <property type="match status" value="1"/>
</dbReference>
<keyword evidence="3" id="KW-0804">Transcription</keyword>
<dbReference type="InterPro" id="IPR002853">
    <property type="entry name" value="TFIIE_asu"/>
</dbReference>
<dbReference type="OrthoDB" id="361102at2759"/>
<dbReference type="GO" id="GO:0006367">
    <property type="term" value="P:transcription initiation at RNA polymerase II promoter"/>
    <property type="evidence" value="ECO:0007669"/>
    <property type="project" value="InterPro"/>
</dbReference>
<dbReference type="InterPro" id="IPR024550">
    <property type="entry name" value="TFIIEa/SarR/Rpc3_HTH_dom"/>
</dbReference>
<dbReference type="VEuPathDB" id="FungiDB:TRICI_006165"/>
<dbReference type="SMART" id="SM00531">
    <property type="entry name" value="TFIIE"/>
    <property type="match status" value="1"/>
</dbReference>
<dbReference type="Proteomes" id="UP000761534">
    <property type="component" value="Unassembled WGS sequence"/>
</dbReference>
<feature type="compositionally biased region" description="Polar residues" evidence="4">
    <location>
        <begin position="238"/>
        <end position="251"/>
    </location>
</feature>
<name>A0A642UK17_9ASCO</name>
<evidence type="ECO:0000256" key="2">
    <source>
        <dbReference type="ARBA" id="ARBA00023015"/>
    </source>
</evidence>
<evidence type="ECO:0000259" key="5">
    <source>
        <dbReference type="PROSITE" id="PS51344"/>
    </source>
</evidence>
<sequence length="389" mass="43364">METVKKLIQYVTRGFCDLRSVLVIDALLVHSALTDDDLAQLLGIQRKDLRAVCAKLKEDHLLTDHVQKEEGPGQRPISKTYYYIHFTETIDAIKWKMHSIVNRLKEQMGNDAQPQGYVCDTCKTRYATLDAVTNFSPDMNGFLCDLCGNLLREDDNSAQSQANQERLGDLMTQIQPIIDALKQIDDVVVPENTFQSSLAHAIPPPQASQPGALPSAKNGMAPSTNNLPTAKARPGENANGTGSSLTVNITSDQEKAEMEQKQKEEKARLAEENALPTWHVESTVGKSLNDKTADEQRQVKKEQDEAKAQTQEQQQAVEDTSAEDKANEEALAAYYATLAKQEAEEDEDEEDEEEEDDEEAEFEDVNIEGENNNTNTVEVEEAEFDEDDD</sequence>
<feature type="compositionally biased region" description="Acidic residues" evidence="4">
    <location>
        <begin position="378"/>
        <end position="389"/>
    </location>
</feature>
<protein>
    <recommendedName>
        <fullName evidence="5">HTH TFE/IIEalpha-type domain-containing protein</fullName>
    </recommendedName>
</protein>
<gene>
    <name evidence="6" type="ORF">TRICI_006165</name>
</gene>
<dbReference type="GO" id="GO:0005673">
    <property type="term" value="C:transcription factor TFIIE complex"/>
    <property type="evidence" value="ECO:0007669"/>
    <property type="project" value="TreeGrafter"/>
</dbReference>
<accession>A0A642UK17</accession>
<dbReference type="InterPro" id="IPR017919">
    <property type="entry name" value="TFIIE/TFIIEa_HTH"/>
</dbReference>
<feature type="compositionally biased region" description="Low complexity" evidence="4">
    <location>
        <begin position="329"/>
        <end position="339"/>
    </location>
</feature>
<evidence type="ECO:0000256" key="1">
    <source>
        <dbReference type="ARBA" id="ARBA00008947"/>
    </source>
</evidence>
<dbReference type="SUPFAM" id="SSF57783">
    <property type="entry name" value="Zinc beta-ribbon"/>
    <property type="match status" value="1"/>
</dbReference>
<evidence type="ECO:0000313" key="7">
    <source>
        <dbReference type="Proteomes" id="UP000761534"/>
    </source>
</evidence>
<evidence type="ECO:0000256" key="4">
    <source>
        <dbReference type="SAM" id="MobiDB-lite"/>
    </source>
</evidence>
<feature type="compositionally biased region" description="Basic and acidic residues" evidence="4">
    <location>
        <begin position="288"/>
        <end position="307"/>
    </location>
</feature>
<keyword evidence="7" id="KW-1185">Reference proteome</keyword>
<proteinExistence type="inferred from homology"/>
<dbReference type="EMBL" id="SWFS01000496">
    <property type="protein sequence ID" value="KAA8900664.1"/>
    <property type="molecule type" value="Genomic_DNA"/>
</dbReference>
<dbReference type="AlphaFoldDB" id="A0A642UK17"/>
<comment type="similarity">
    <text evidence="1">Belongs to the TFIIE alpha subunit family.</text>
</comment>
<reference evidence="6" key="1">
    <citation type="journal article" date="2019" name="G3 (Bethesda)">
        <title>Genome Assemblies of Two Rare Opportunistic Yeast Pathogens: Diutina rugosa (syn. Candida rugosa) and Trichomonascus ciferrii (syn. Candida ciferrii).</title>
        <authorList>
            <person name="Mixao V."/>
            <person name="Saus E."/>
            <person name="Hansen A.P."/>
            <person name="Lass-Florl C."/>
            <person name="Gabaldon T."/>
        </authorList>
    </citation>
    <scope>NUCLEOTIDE SEQUENCE</scope>
    <source>
        <strain evidence="6">CBS 4856</strain>
    </source>
</reference>
<organism evidence="6 7">
    <name type="scientific">Trichomonascus ciferrii</name>
    <dbReference type="NCBI Taxonomy" id="44093"/>
    <lineage>
        <taxon>Eukaryota</taxon>
        <taxon>Fungi</taxon>
        <taxon>Dikarya</taxon>
        <taxon>Ascomycota</taxon>
        <taxon>Saccharomycotina</taxon>
        <taxon>Dipodascomycetes</taxon>
        <taxon>Dipodascales</taxon>
        <taxon>Trichomonascaceae</taxon>
        <taxon>Trichomonascus</taxon>
        <taxon>Trichomonascus ciferrii complex</taxon>
    </lineage>
</organism>
<dbReference type="PROSITE" id="PS51344">
    <property type="entry name" value="HTH_TFE_IIE"/>
    <property type="match status" value="1"/>
</dbReference>
<evidence type="ECO:0000313" key="6">
    <source>
        <dbReference type="EMBL" id="KAA8900664.1"/>
    </source>
</evidence>
<comment type="caution">
    <text evidence="6">The sequence shown here is derived from an EMBL/GenBank/DDBJ whole genome shotgun (WGS) entry which is preliminary data.</text>
</comment>
<dbReference type="InterPro" id="IPR039997">
    <property type="entry name" value="TFE"/>
</dbReference>
<dbReference type="InterPro" id="IPR013083">
    <property type="entry name" value="Znf_RING/FYVE/PHD"/>
</dbReference>
<dbReference type="PANTHER" id="PTHR13097">
    <property type="entry name" value="TRANSCRIPTION INITIATION FACTOR IIE, ALPHA SUBUNIT"/>
    <property type="match status" value="1"/>
</dbReference>
<evidence type="ECO:0000256" key="3">
    <source>
        <dbReference type="ARBA" id="ARBA00023163"/>
    </source>
</evidence>
<dbReference type="Gene3D" id="3.30.40.10">
    <property type="entry name" value="Zinc/RING finger domain, C3HC4 (zinc finger)"/>
    <property type="match status" value="1"/>
</dbReference>
<feature type="compositionally biased region" description="Low complexity" evidence="4">
    <location>
        <begin position="368"/>
        <end position="377"/>
    </location>
</feature>
<feature type="domain" description="HTH TFE/IIEalpha-type" evidence="5">
    <location>
        <begin position="4"/>
        <end position="94"/>
    </location>
</feature>
<feature type="compositionally biased region" description="Acidic residues" evidence="4">
    <location>
        <begin position="343"/>
        <end position="367"/>
    </location>
</feature>
<dbReference type="PANTHER" id="PTHR13097:SF7">
    <property type="entry name" value="GENERAL TRANSCRIPTION FACTOR IIE SUBUNIT 1"/>
    <property type="match status" value="1"/>
</dbReference>
<keyword evidence="2" id="KW-0805">Transcription regulation</keyword>
<feature type="region of interest" description="Disordered" evidence="4">
    <location>
        <begin position="200"/>
        <end position="389"/>
    </location>
</feature>
<feature type="compositionally biased region" description="Basic and acidic residues" evidence="4">
    <location>
        <begin position="252"/>
        <end position="271"/>
    </location>
</feature>